<dbReference type="PROSITE" id="PS50950">
    <property type="entry name" value="ZF_THAP"/>
    <property type="match status" value="1"/>
</dbReference>
<keyword evidence="5" id="KW-0862">Zinc</keyword>
<evidence type="ECO:0000313" key="14">
    <source>
        <dbReference type="EnsemblMetazoa" id="CLYHEMP023264.1"/>
    </source>
</evidence>
<dbReference type="InterPro" id="IPR026516">
    <property type="entry name" value="THAP1/10"/>
</dbReference>
<dbReference type="Pfam" id="PF21787">
    <property type="entry name" value="TNP-like_RNaseH_N"/>
    <property type="match status" value="1"/>
</dbReference>
<dbReference type="GO" id="GO:0043565">
    <property type="term" value="F:sequence-specific DNA binding"/>
    <property type="evidence" value="ECO:0007669"/>
    <property type="project" value="InterPro"/>
</dbReference>
<dbReference type="EnsemblMetazoa" id="CLYHEMT023264.1">
    <property type="protein sequence ID" value="CLYHEMP023264.1"/>
    <property type="gene ID" value="CLYHEMG023264"/>
</dbReference>
<keyword evidence="7" id="KW-0175">Coiled coil</keyword>
<evidence type="ECO:0000256" key="9">
    <source>
        <dbReference type="ARBA" id="ARBA00023163"/>
    </source>
</evidence>
<evidence type="ECO:0000256" key="5">
    <source>
        <dbReference type="ARBA" id="ARBA00022833"/>
    </source>
</evidence>
<dbReference type="InterPro" id="IPR048366">
    <property type="entry name" value="TNP-like_GBD"/>
</dbReference>
<organism evidence="14 15">
    <name type="scientific">Clytia hemisphaerica</name>
    <dbReference type="NCBI Taxonomy" id="252671"/>
    <lineage>
        <taxon>Eukaryota</taxon>
        <taxon>Metazoa</taxon>
        <taxon>Cnidaria</taxon>
        <taxon>Hydrozoa</taxon>
        <taxon>Hydroidolina</taxon>
        <taxon>Leptothecata</taxon>
        <taxon>Obeliida</taxon>
        <taxon>Clytiidae</taxon>
        <taxon>Clytia</taxon>
    </lineage>
</organism>
<evidence type="ECO:0000256" key="8">
    <source>
        <dbReference type="ARBA" id="ARBA00023125"/>
    </source>
</evidence>
<feature type="domain" description="THAP-type" evidence="13">
    <location>
        <begin position="1"/>
        <end position="93"/>
    </location>
</feature>
<keyword evidence="10" id="KW-0539">Nucleus</keyword>
<evidence type="ECO:0000313" key="15">
    <source>
        <dbReference type="Proteomes" id="UP000594262"/>
    </source>
</evidence>
<keyword evidence="3" id="KW-0479">Metal-binding</keyword>
<evidence type="ECO:0000256" key="4">
    <source>
        <dbReference type="ARBA" id="ARBA00022771"/>
    </source>
</evidence>
<protein>
    <recommendedName>
        <fullName evidence="13">THAP-type domain-containing protein</fullName>
    </recommendedName>
</protein>
<accession>A0A7M5XKU2</accession>
<evidence type="ECO:0000256" key="1">
    <source>
        <dbReference type="ARBA" id="ARBA00004642"/>
    </source>
</evidence>
<evidence type="ECO:0000256" key="3">
    <source>
        <dbReference type="ARBA" id="ARBA00022723"/>
    </source>
</evidence>
<dbReference type="InterPro" id="IPR006612">
    <property type="entry name" value="THAP_Znf"/>
</dbReference>
<dbReference type="InterPro" id="IPR048365">
    <property type="entry name" value="TNP-like_RNaseH_N"/>
</dbReference>
<sequence length="882" mass="100993">MPGDYCSVVGCRTSRSTGISIFKLPQDQGDLKTKQWRAAVLNFITKDRVVDKKFQAQIDNDRVRICAKHFTEDSMWHYVSRKALKEGAIPTLHAPQKSIQTAPKPERSTSSINKRIMVQAQQQKAALSIPTPPAYKDYDNFVKRVEKLSLPPSWSLIIYVNYVAVVKKNQEFVLPEFEIFTNSSLNIVVRYFGWMLPLSSLPENSFHKMTLTNFLGQLEGYKVCQGVNLVEPEKAYHLQHHIIPRNFIFDHLSSSQACQPVSEMKFIRASKCSILTHTDGPCQHCQSLSVVTRSQEAKKRKIASTPAAPRAPLSVTSAERLALTVKQNREVIQSLISQNEKLTAQLKASICSRSVPVQKDLSDDLVDIFEGIPEDKVPPFMRLFWTEQQKYLRTDKNHQLRYHPDIIKFCLSISAKSSAAYDQLRLNSKDGSGILVLPSQRTLRNYRNHIKPQQGFDPKIVADLTERTKKFSEREKFVSVVIDEMKVQEDLVWDRSTGKLIGFLDLGDTAINESTISNETKLATHVMVFLVKSVMNPLSFSFATFATDTASSAQIYSLFWKCVSILEISCQLKVIATVADGASTNRRFAKMNRDQDDVKCSEVVYRTINVYAPERYIYFFADAPHLIKTSRNCLWKSGQDGSARFMWNNGFYMIWRHIKDLYKEDIEFGLQLLPHLKSDHIYLNSYSLMRVKLATQILSETTSAALSVSGPKEAKGTANFCLQFDKFFDCFNVQFKRKHITSRKPFLKPYTADSEDEKEIERWKFLNDFLQYLKDWRKSIDERPGDFTPTQRNNMFLSQPTYEGIQMSINSLKEIVPYLLGQGFEYVLTEKFCQDDLENYFGRQRAIGARNDAPNVKQVLSNDSYIKNGFENGPIRGSNCEK</sequence>
<keyword evidence="6" id="KW-0805">Transcription regulation</keyword>
<keyword evidence="9" id="KW-0804">Transcription</keyword>
<evidence type="ECO:0000256" key="11">
    <source>
        <dbReference type="ARBA" id="ARBA00023306"/>
    </source>
</evidence>
<keyword evidence="15" id="KW-1185">Reference proteome</keyword>
<comment type="similarity">
    <text evidence="2">Belongs to the THAP1 family.</text>
</comment>
<evidence type="ECO:0000256" key="2">
    <source>
        <dbReference type="ARBA" id="ARBA00006177"/>
    </source>
</evidence>
<evidence type="ECO:0000256" key="6">
    <source>
        <dbReference type="ARBA" id="ARBA00023015"/>
    </source>
</evidence>
<dbReference type="GO" id="GO:0008270">
    <property type="term" value="F:zinc ion binding"/>
    <property type="evidence" value="ECO:0007669"/>
    <property type="project" value="UniProtKB-KW"/>
</dbReference>
<dbReference type="SMART" id="SM00980">
    <property type="entry name" value="THAP"/>
    <property type="match status" value="1"/>
</dbReference>
<dbReference type="AlphaFoldDB" id="A0A7M5XKU2"/>
<dbReference type="Pfam" id="PF05485">
    <property type="entry name" value="THAP"/>
    <property type="match status" value="1"/>
</dbReference>
<keyword evidence="11" id="KW-0131">Cell cycle</keyword>
<comment type="subcellular location">
    <subcellularLocation>
        <location evidence="1">Nucleus</location>
        <location evidence="1">Nucleoplasm</location>
    </subcellularLocation>
</comment>
<dbReference type="PANTHER" id="PTHR46600">
    <property type="entry name" value="THAP DOMAIN-CONTAINING"/>
    <property type="match status" value="1"/>
</dbReference>
<dbReference type="Pfam" id="PF21788">
    <property type="entry name" value="TNP-like_GBD"/>
    <property type="match status" value="1"/>
</dbReference>
<name>A0A7M5XKU2_9CNID</name>
<dbReference type="GO" id="GO:0005654">
    <property type="term" value="C:nucleoplasm"/>
    <property type="evidence" value="ECO:0007669"/>
    <property type="project" value="UniProtKB-SubCell"/>
</dbReference>
<proteinExistence type="inferred from homology"/>
<dbReference type="Proteomes" id="UP000594262">
    <property type="component" value="Unplaced"/>
</dbReference>
<evidence type="ECO:0000259" key="13">
    <source>
        <dbReference type="PROSITE" id="PS50950"/>
    </source>
</evidence>
<dbReference type="SUPFAM" id="SSF57716">
    <property type="entry name" value="Glucocorticoid receptor-like (DNA-binding domain)"/>
    <property type="match status" value="1"/>
</dbReference>
<evidence type="ECO:0000256" key="10">
    <source>
        <dbReference type="ARBA" id="ARBA00023242"/>
    </source>
</evidence>
<keyword evidence="8 12" id="KW-0238">DNA-binding</keyword>
<keyword evidence="4 12" id="KW-0863">Zinc-finger</keyword>
<evidence type="ECO:0000256" key="7">
    <source>
        <dbReference type="ARBA" id="ARBA00023054"/>
    </source>
</evidence>
<reference evidence="14" key="1">
    <citation type="submission" date="2021-01" db="UniProtKB">
        <authorList>
            <consortium name="EnsemblMetazoa"/>
        </authorList>
    </citation>
    <scope>IDENTIFICATION</scope>
</reference>
<dbReference type="PANTHER" id="PTHR46600:SF1">
    <property type="entry name" value="THAP DOMAIN-CONTAINING PROTEIN 1"/>
    <property type="match status" value="1"/>
</dbReference>
<evidence type="ECO:0000256" key="12">
    <source>
        <dbReference type="PROSITE-ProRule" id="PRU00309"/>
    </source>
</evidence>
<dbReference type="OrthoDB" id="5972980at2759"/>